<sequence>MKILAIETSCDDTGVAIVENGHRVLVNLVASQEKLHATFGGVVPEVASREHLKAVFPLIDLALQKAKSTPKKIDAIAVTVGPGLLGSLLVGVNAAKVLGYLWGKPVVPVNHLMGHIYAGFINRPKVGLPVLALVVSGGHSELVLIKKQGEYKYLGGTRDDAAGEAFDKVARLLGLGYPGGPAVAAEAAKLQITNDKLQMLRRRGIVLPRPMLGEDNLDFSFSGLKTAVAIVVANSKLHPPAGGPNDNQVRAEIAHEFQSAVVDVLVGKLFRAVIQYQPKTIVLGGGVVANRELRKRVEELAGKHNWRLAIPDFQYCTDNAAMVGAAAWHIGISKNSQWYNVNVIS</sequence>
<evidence type="ECO:0000256" key="7">
    <source>
        <dbReference type="ARBA" id="ARBA00048117"/>
    </source>
</evidence>
<keyword evidence="1 8" id="KW-0963">Cytoplasm</keyword>
<dbReference type="EC" id="2.3.1.234" evidence="8"/>
<keyword evidence="3 8" id="KW-0819">tRNA processing</keyword>
<accession>A0A1F4NQR2</accession>
<comment type="cofactor">
    <cofactor evidence="8">
        <name>Fe(2+)</name>
        <dbReference type="ChEBI" id="CHEBI:29033"/>
    </cofactor>
    <text evidence="8">Binds 1 Fe(2+) ion per subunit.</text>
</comment>
<dbReference type="InterPro" id="IPR017861">
    <property type="entry name" value="KAE1/TsaD"/>
</dbReference>
<dbReference type="PANTHER" id="PTHR11735">
    <property type="entry name" value="TRNA N6-ADENOSINE THREONYLCARBAMOYLTRANSFERASE"/>
    <property type="match status" value="1"/>
</dbReference>
<feature type="binding site" evidence="8">
    <location>
        <begin position="134"/>
        <end position="138"/>
    </location>
    <ligand>
        <name>substrate</name>
    </ligand>
</feature>
<organism evidence="10 11">
    <name type="scientific">candidate division Kazan bacterium RIFCSPLOWO2_01_FULL_45_19</name>
    <dbReference type="NCBI Taxonomy" id="1798538"/>
    <lineage>
        <taxon>Bacteria</taxon>
        <taxon>Bacteria division Kazan-3B-28</taxon>
    </lineage>
</organism>
<dbReference type="GO" id="GO:0005506">
    <property type="term" value="F:iron ion binding"/>
    <property type="evidence" value="ECO:0007669"/>
    <property type="project" value="UniProtKB-UniRule"/>
</dbReference>
<feature type="binding site" evidence="8">
    <location>
        <position position="111"/>
    </location>
    <ligand>
        <name>Fe cation</name>
        <dbReference type="ChEBI" id="CHEBI:24875"/>
    </ligand>
</feature>
<keyword evidence="6 8" id="KW-0012">Acyltransferase</keyword>
<dbReference type="FunFam" id="3.30.420.40:FF:000012">
    <property type="entry name" value="tRNA N6-adenosine threonylcarbamoyltransferase"/>
    <property type="match status" value="1"/>
</dbReference>
<protein>
    <recommendedName>
        <fullName evidence="8">tRNA N6-adenosine threonylcarbamoyltransferase</fullName>
        <ecNumber evidence="8">2.3.1.234</ecNumber>
    </recommendedName>
    <alternativeName>
        <fullName evidence="8">N6-L-threonylcarbamoyladenine synthase</fullName>
        <shortName evidence="8">t(6)A synthase</shortName>
    </alternativeName>
    <alternativeName>
        <fullName evidence="8">t(6)A37 threonylcarbamoyladenosine biosynthesis protein TsaD</fullName>
    </alternativeName>
    <alternativeName>
        <fullName evidence="8">tRNA threonylcarbamoyladenosine biosynthesis protein TsaD</fullName>
    </alternativeName>
</protein>
<dbReference type="InterPro" id="IPR000905">
    <property type="entry name" value="Gcp-like_dom"/>
</dbReference>
<dbReference type="InterPro" id="IPR043129">
    <property type="entry name" value="ATPase_NBD"/>
</dbReference>
<dbReference type="CDD" id="cd24133">
    <property type="entry name" value="ASKHA_NBD_TsaD_bac"/>
    <property type="match status" value="1"/>
</dbReference>
<dbReference type="EMBL" id="METD01000001">
    <property type="protein sequence ID" value="OGB73617.1"/>
    <property type="molecule type" value="Genomic_DNA"/>
</dbReference>
<dbReference type="GO" id="GO:0002949">
    <property type="term" value="P:tRNA threonylcarbamoyladenosine modification"/>
    <property type="evidence" value="ECO:0007669"/>
    <property type="project" value="UniProtKB-UniRule"/>
</dbReference>
<comment type="function">
    <text evidence="8">Required for the formation of a threonylcarbamoyl group on adenosine at position 37 (t(6)A37) in tRNAs that read codons beginning with adenine. Is involved in the transfer of the threonylcarbamoyl moiety of threonylcarbamoyl-AMP (TC-AMP) to the N6 group of A37, together with TsaE and TsaB. TsaD likely plays a direct catalytic role in this reaction.</text>
</comment>
<dbReference type="InterPro" id="IPR022450">
    <property type="entry name" value="TsaD"/>
</dbReference>
<dbReference type="NCBIfam" id="TIGR03723">
    <property type="entry name" value="T6A_TsaD_YgjD"/>
    <property type="match status" value="1"/>
</dbReference>
<feature type="binding site" evidence="8">
    <location>
        <position position="180"/>
    </location>
    <ligand>
        <name>substrate</name>
    </ligand>
</feature>
<dbReference type="PANTHER" id="PTHR11735:SF6">
    <property type="entry name" value="TRNA N6-ADENOSINE THREONYLCARBAMOYLTRANSFERASE, MITOCHONDRIAL"/>
    <property type="match status" value="1"/>
</dbReference>
<dbReference type="AlphaFoldDB" id="A0A1F4NQR2"/>
<dbReference type="SUPFAM" id="SSF53067">
    <property type="entry name" value="Actin-like ATPase domain"/>
    <property type="match status" value="1"/>
</dbReference>
<dbReference type="HAMAP" id="MF_01445">
    <property type="entry name" value="TsaD"/>
    <property type="match status" value="1"/>
</dbReference>
<keyword evidence="4 8" id="KW-0479">Metal-binding</keyword>
<feature type="domain" description="Gcp-like" evidence="9">
    <location>
        <begin position="24"/>
        <end position="324"/>
    </location>
</feature>
<evidence type="ECO:0000256" key="5">
    <source>
        <dbReference type="ARBA" id="ARBA00023004"/>
    </source>
</evidence>
<dbReference type="FunFam" id="3.30.420.40:FF:000040">
    <property type="entry name" value="tRNA N6-adenosine threonylcarbamoyltransferase"/>
    <property type="match status" value="1"/>
</dbReference>
<dbReference type="Gene3D" id="3.30.420.40">
    <property type="match status" value="2"/>
</dbReference>
<evidence type="ECO:0000259" key="9">
    <source>
        <dbReference type="Pfam" id="PF00814"/>
    </source>
</evidence>
<keyword evidence="5 8" id="KW-0408">Iron</keyword>
<evidence type="ECO:0000256" key="4">
    <source>
        <dbReference type="ARBA" id="ARBA00022723"/>
    </source>
</evidence>
<name>A0A1F4NQR2_UNCK3</name>
<comment type="subcellular location">
    <subcellularLocation>
        <location evidence="8">Cytoplasm</location>
    </subcellularLocation>
</comment>
<comment type="caution">
    <text evidence="10">The sequence shown here is derived from an EMBL/GenBank/DDBJ whole genome shotgun (WGS) entry which is preliminary data.</text>
</comment>
<evidence type="ECO:0000256" key="6">
    <source>
        <dbReference type="ARBA" id="ARBA00023315"/>
    </source>
</evidence>
<keyword evidence="2 8" id="KW-0808">Transferase</keyword>
<comment type="catalytic activity">
    <reaction evidence="7 8">
        <text>L-threonylcarbamoyladenylate + adenosine(37) in tRNA = N(6)-L-threonylcarbamoyladenosine(37) in tRNA + AMP + H(+)</text>
        <dbReference type="Rhea" id="RHEA:37059"/>
        <dbReference type="Rhea" id="RHEA-COMP:10162"/>
        <dbReference type="Rhea" id="RHEA-COMP:10163"/>
        <dbReference type="ChEBI" id="CHEBI:15378"/>
        <dbReference type="ChEBI" id="CHEBI:73682"/>
        <dbReference type="ChEBI" id="CHEBI:74411"/>
        <dbReference type="ChEBI" id="CHEBI:74418"/>
        <dbReference type="ChEBI" id="CHEBI:456215"/>
        <dbReference type="EC" id="2.3.1.234"/>
    </reaction>
</comment>
<proteinExistence type="inferred from homology"/>
<feature type="binding site" evidence="8">
    <location>
        <position position="115"/>
    </location>
    <ligand>
        <name>Fe cation</name>
        <dbReference type="ChEBI" id="CHEBI:24875"/>
    </ligand>
</feature>
<evidence type="ECO:0000313" key="11">
    <source>
        <dbReference type="Proteomes" id="UP000178085"/>
    </source>
</evidence>
<dbReference type="Pfam" id="PF00814">
    <property type="entry name" value="TsaD"/>
    <property type="match status" value="1"/>
</dbReference>
<evidence type="ECO:0000313" key="10">
    <source>
        <dbReference type="EMBL" id="OGB73617.1"/>
    </source>
</evidence>
<reference evidence="10 11" key="1">
    <citation type="journal article" date="2016" name="Nat. Commun.">
        <title>Thousands of microbial genomes shed light on interconnected biogeochemical processes in an aquifer system.</title>
        <authorList>
            <person name="Anantharaman K."/>
            <person name="Brown C.T."/>
            <person name="Hug L.A."/>
            <person name="Sharon I."/>
            <person name="Castelle C.J."/>
            <person name="Probst A.J."/>
            <person name="Thomas B.C."/>
            <person name="Singh A."/>
            <person name="Wilkins M.J."/>
            <person name="Karaoz U."/>
            <person name="Brodie E.L."/>
            <person name="Williams K.H."/>
            <person name="Hubbard S.S."/>
            <person name="Banfield J.F."/>
        </authorList>
    </citation>
    <scope>NUCLEOTIDE SEQUENCE [LARGE SCALE GENOMIC DNA]</scope>
</reference>
<dbReference type="GO" id="GO:0061711">
    <property type="term" value="F:tRNA N(6)-L-threonylcarbamoyladenine synthase activity"/>
    <property type="evidence" value="ECO:0007669"/>
    <property type="project" value="UniProtKB-EC"/>
</dbReference>
<feature type="binding site" evidence="8">
    <location>
        <position position="318"/>
    </location>
    <ligand>
        <name>Fe cation</name>
        <dbReference type="ChEBI" id="CHEBI:24875"/>
    </ligand>
</feature>
<dbReference type="NCBIfam" id="TIGR00329">
    <property type="entry name" value="gcp_kae1"/>
    <property type="match status" value="1"/>
</dbReference>
<evidence type="ECO:0000256" key="8">
    <source>
        <dbReference type="HAMAP-Rule" id="MF_01445"/>
    </source>
</evidence>
<evidence type="ECO:0000256" key="2">
    <source>
        <dbReference type="ARBA" id="ARBA00022679"/>
    </source>
</evidence>
<dbReference type="GO" id="GO:0005737">
    <property type="term" value="C:cytoplasm"/>
    <property type="evidence" value="ECO:0007669"/>
    <property type="project" value="UniProtKB-SubCell"/>
</dbReference>
<comment type="caution">
    <text evidence="8">Lacks conserved residue(s) required for the propagation of feature annotation.</text>
</comment>
<evidence type="ECO:0000256" key="3">
    <source>
        <dbReference type="ARBA" id="ARBA00022694"/>
    </source>
</evidence>
<feature type="binding site" evidence="8">
    <location>
        <position position="290"/>
    </location>
    <ligand>
        <name>substrate</name>
    </ligand>
</feature>
<dbReference type="Proteomes" id="UP000178085">
    <property type="component" value="Unassembled WGS sequence"/>
</dbReference>
<evidence type="ECO:0000256" key="1">
    <source>
        <dbReference type="ARBA" id="ARBA00022490"/>
    </source>
</evidence>
<dbReference type="PRINTS" id="PR00789">
    <property type="entry name" value="OSIALOPTASE"/>
</dbReference>
<comment type="similarity">
    <text evidence="8">Belongs to the KAE1 / TsaD family.</text>
</comment>
<feature type="binding site" evidence="8">
    <location>
        <position position="167"/>
    </location>
    <ligand>
        <name>substrate</name>
    </ligand>
</feature>
<gene>
    <name evidence="8" type="primary">tsaD</name>
    <name evidence="10" type="ORF">A3K51_02095</name>
</gene>